<name>A0A0C9ZMD5_9AGAM</name>
<accession>A0A0C9ZMD5</accession>
<sequence>MRVCHQQYAVPNHCHESEGTRKWVHRITFPAVSPDHFWNHCAKPKSGLTGLERSREISTCTYYPPQDPFCTSGIWPHLAYQPSIMANARLLDA</sequence>
<gene>
    <name evidence="1" type="ORF">PISMIDRAFT_218885</name>
</gene>
<dbReference type="AlphaFoldDB" id="A0A0C9ZMD5"/>
<protein>
    <submittedName>
        <fullName evidence="1">Uncharacterized protein</fullName>
    </submittedName>
</protein>
<dbReference type="EMBL" id="KN833698">
    <property type="protein sequence ID" value="KIK27039.1"/>
    <property type="molecule type" value="Genomic_DNA"/>
</dbReference>
<dbReference type="HOGENOM" id="CLU_2400516_0_0_1"/>
<proteinExistence type="predicted"/>
<organism evidence="1 2">
    <name type="scientific">Pisolithus microcarpus 441</name>
    <dbReference type="NCBI Taxonomy" id="765257"/>
    <lineage>
        <taxon>Eukaryota</taxon>
        <taxon>Fungi</taxon>
        <taxon>Dikarya</taxon>
        <taxon>Basidiomycota</taxon>
        <taxon>Agaricomycotina</taxon>
        <taxon>Agaricomycetes</taxon>
        <taxon>Agaricomycetidae</taxon>
        <taxon>Boletales</taxon>
        <taxon>Sclerodermatineae</taxon>
        <taxon>Pisolithaceae</taxon>
        <taxon>Pisolithus</taxon>
    </lineage>
</organism>
<evidence type="ECO:0000313" key="1">
    <source>
        <dbReference type="EMBL" id="KIK27039.1"/>
    </source>
</evidence>
<reference evidence="1 2" key="1">
    <citation type="submission" date="2014-04" db="EMBL/GenBank/DDBJ databases">
        <authorList>
            <consortium name="DOE Joint Genome Institute"/>
            <person name="Kuo A."/>
            <person name="Kohler A."/>
            <person name="Costa M.D."/>
            <person name="Nagy L.G."/>
            <person name="Floudas D."/>
            <person name="Copeland A."/>
            <person name="Barry K.W."/>
            <person name="Cichocki N."/>
            <person name="Veneault-Fourrey C."/>
            <person name="LaButti K."/>
            <person name="Lindquist E.A."/>
            <person name="Lipzen A."/>
            <person name="Lundell T."/>
            <person name="Morin E."/>
            <person name="Murat C."/>
            <person name="Sun H."/>
            <person name="Tunlid A."/>
            <person name="Henrissat B."/>
            <person name="Grigoriev I.V."/>
            <person name="Hibbett D.S."/>
            <person name="Martin F."/>
            <person name="Nordberg H.P."/>
            <person name="Cantor M.N."/>
            <person name="Hua S.X."/>
        </authorList>
    </citation>
    <scope>NUCLEOTIDE SEQUENCE [LARGE SCALE GENOMIC DNA]</scope>
    <source>
        <strain evidence="1 2">441</strain>
    </source>
</reference>
<keyword evidence="2" id="KW-1185">Reference proteome</keyword>
<dbReference type="Proteomes" id="UP000054018">
    <property type="component" value="Unassembled WGS sequence"/>
</dbReference>
<reference evidence="2" key="2">
    <citation type="submission" date="2015-01" db="EMBL/GenBank/DDBJ databases">
        <title>Evolutionary Origins and Diversification of the Mycorrhizal Mutualists.</title>
        <authorList>
            <consortium name="DOE Joint Genome Institute"/>
            <consortium name="Mycorrhizal Genomics Consortium"/>
            <person name="Kohler A."/>
            <person name="Kuo A."/>
            <person name="Nagy L.G."/>
            <person name="Floudas D."/>
            <person name="Copeland A."/>
            <person name="Barry K.W."/>
            <person name="Cichocki N."/>
            <person name="Veneault-Fourrey C."/>
            <person name="LaButti K."/>
            <person name="Lindquist E.A."/>
            <person name="Lipzen A."/>
            <person name="Lundell T."/>
            <person name="Morin E."/>
            <person name="Murat C."/>
            <person name="Riley R."/>
            <person name="Ohm R."/>
            <person name="Sun H."/>
            <person name="Tunlid A."/>
            <person name="Henrissat B."/>
            <person name="Grigoriev I.V."/>
            <person name="Hibbett D.S."/>
            <person name="Martin F."/>
        </authorList>
    </citation>
    <scope>NUCLEOTIDE SEQUENCE [LARGE SCALE GENOMIC DNA]</scope>
    <source>
        <strain evidence="2">441</strain>
    </source>
</reference>
<evidence type="ECO:0000313" key="2">
    <source>
        <dbReference type="Proteomes" id="UP000054018"/>
    </source>
</evidence>